<feature type="domain" description="TadE-like" evidence="2">
    <location>
        <begin position="11"/>
        <end position="53"/>
    </location>
</feature>
<sequence>MRRARPGDDRGQVSVELLGLTPLILVALAVVWQFVLIGYTYALAANAADKGARAGTATRTGGEGACAAAAKKDLPGAWQGGADITCGAQGGLFTARIGLKVPVLFPGVADFPWGTVTGSAGAAEEEGT</sequence>
<evidence type="ECO:0000313" key="4">
    <source>
        <dbReference type="Proteomes" id="UP000829494"/>
    </source>
</evidence>
<gene>
    <name evidence="3" type="ORF">SRIMR7_14390</name>
</gene>
<proteinExistence type="predicted"/>
<reference evidence="3 4" key="1">
    <citation type="submission" date="2022-03" db="EMBL/GenBank/DDBJ databases">
        <title>Complete genome of Streptomyces rimosus ssp. rimosus R7 (=ATCC 10970).</title>
        <authorList>
            <person name="Beganovic S."/>
            <person name="Ruckert C."/>
            <person name="Busche T."/>
            <person name="Kalinowski J."/>
            <person name="Wittmann C."/>
        </authorList>
    </citation>
    <scope>NUCLEOTIDE SEQUENCE [LARGE SCALE GENOMIC DNA]</scope>
    <source>
        <strain evidence="3 4">R7</strain>
    </source>
</reference>
<dbReference type="EMBL" id="CP094298">
    <property type="protein sequence ID" value="UNZ03342.1"/>
    <property type="molecule type" value="Genomic_DNA"/>
</dbReference>
<keyword evidence="1" id="KW-0472">Membrane</keyword>
<dbReference type="GeneID" id="66857560"/>
<keyword evidence="1" id="KW-0812">Transmembrane</keyword>
<evidence type="ECO:0000313" key="3">
    <source>
        <dbReference type="EMBL" id="UNZ03342.1"/>
    </source>
</evidence>
<keyword evidence="1" id="KW-1133">Transmembrane helix</keyword>
<accession>A0ABY3Z1C2</accession>
<dbReference type="InterPro" id="IPR012495">
    <property type="entry name" value="TadE-like_dom"/>
</dbReference>
<organism evidence="3 4">
    <name type="scientific">Streptomyces rimosus subsp. rimosus</name>
    <dbReference type="NCBI Taxonomy" id="132474"/>
    <lineage>
        <taxon>Bacteria</taxon>
        <taxon>Bacillati</taxon>
        <taxon>Actinomycetota</taxon>
        <taxon>Actinomycetes</taxon>
        <taxon>Kitasatosporales</taxon>
        <taxon>Streptomycetaceae</taxon>
        <taxon>Streptomyces</taxon>
    </lineage>
</organism>
<dbReference type="RefSeq" id="WP_003982769.1">
    <property type="nucleotide sequence ID" value="NZ_CP043497.1"/>
</dbReference>
<keyword evidence="4" id="KW-1185">Reference proteome</keyword>
<feature type="transmembrane region" description="Helical" evidence="1">
    <location>
        <begin position="20"/>
        <end position="44"/>
    </location>
</feature>
<name>A0ABY3Z1C2_STRRM</name>
<evidence type="ECO:0000256" key="1">
    <source>
        <dbReference type="SAM" id="Phobius"/>
    </source>
</evidence>
<evidence type="ECO:0000259" key="2">
    <source>
        <dbReference type="Pfam" id="PF07811"/>
    </source>
</evidence>
<protein>
    <submittedName>
        <fullName evidence="3">TadE-like protein</fullName>
    </submittedName>
</protein>
<dbReference type="Proteomes" id="UP000829494">
    <property type="component" value="Chromosome"/>
</dbReference>
<dbReference type="Pfam" id="PF07811">
    <property type="entry name" value="TadE"/>
    <property type="match status" value="1"/>
</dbReference>